<reference evidence="1" key="1">
    <citation type="journal article" date="2021" name="Genome Biol. Evol.">
        <title>The assembled and annotated genome of the fairy-ring fungus Marasmius oreades.</title>
        <authorList>
            <person name="Hiltunen M."/>
            <person name="Ament-Velasquez S.L."/>
            <person name="Johannesson H."/>
        </authorList>
    </citation>
    <scope>NUCLEOTIDE SEQUENCE</scope>
    <source>
        <strain evidence="1">03SP1</strain>
    </source>
</reference>
<organism evidence="1 2">
    <name type="scientific">Marasmius oreades</name>
    <name type="common">fairy-ring Marasmius</name>
    <dbReference type="NCBI Taxonomy" id="181124"/>
    <lineage>
        <taxon>Eukaryota</taxon>
        <taxon>Fungi</taxon>
        <taxon>Dikarya</taxon>
        <taxon>Basidiomycota</taxon>
        <taxon>Agaricomycotina</taxon>
        <taxon>Agaricomycetes</taxon>
        <taxon>Agaricomycetidae</taxon>
        <taxon>Agaricales</taxon>
        <taxon>Marasmiineae</taxon>
        <taxon>Marasmiaceae</taxon>
        <taxon>Marasmius</taxon>
    </lineage>
</organism>
<dbReference type="GeneID" id="66072970"/>
<dbReference type="AlphaFoldDB" id="A0A9P8AB69"/>
<dbReference type="RefSeq" id="XP_043012931.1">
    <property type="nucleotide sequence ID" value="XM_043148336.1"/>
</dbReference>
<protein>
    <submittedName>
        <fullName evidence="1">Uncharacterized protein</fullName>
    </submittedName>
</protein>
<accession>A0A9P8AB69</accession>
<dbReference type="Proteomes" id="UP001049176">
    <property type="component" value="Chromosome 2"/>
</dbReference>
<evidence type="ECO:0000313" key="1">
    <source>
        <dbReference type="EMBL" id="KAG7096461.1"/>
    </source>
</evidence>
<evidence type="ECO:0000313" key="2">
    <source>
        <dbReference type="Proteomes" id="UP001049176"/>
    </source>
</evidence>
<dbReference type="KEGG" id="more:E1B28_003894"/>
<comment type="caution">
    <text evidence="1">The sequence shown here is derived from an EMBL/GenBank/DDBJ whole genome shotgun (WGS) entry which is preliminary data.</text>
</comment>
<gene>
    <name evidence="1" type="ORF">E1B28_003894</name>
</gene>
<dbReference type="EMBL" id="CM032182">
    <property type="protein sequence ID" value="KAG7096461.1"/>
    <property type="molecule type" value="Genomic_DNA"/>
</dbReference>
<sequence>MAQTSSHKLSTISDATSSLSQLASFSSAHDGCGIFNVNGPPQMQTDFFMHNMAPADISLFDKNFTGSLTNPMWNVQPMLTENVTLADRKTGTRSWSVSMISWQKWWSRGY</sequence>
<keyword evidence="2" id="KW-1185">Reference proteome</keyword>
<name>A0A9P8AB69_9AGAR</name>
<proteinExistence type="predicted"/>